<organism evidence="1 2">
    <name type="scientific">Riccia fluitans</name>
    <dbReference type="NCBI Taxonomy" id="41844"/>
    <lineage>
        <taxon>Eukaryota</taxon>
        <taxon>Viridiplantae</taxon>
        <taxon>Streptophyta</taxon>
        <taxon>Embryophyta</taxon>
        <taxon>Marchantiophyta</taxon>
        <taxon>Marchantiopsida</taxon>
        <taxon>Marchantiidae</taxon>
        <taxon>Marchantiales</taxon>
        <taxon>Ricciaceae</taxon>
        <taxon>Riccia</taxon>
    </lineage>
</organism>
<comment type="caution">
    <text evidence="1">The sequence shown here is derived from an EMBL/GenBank/DDBJ whole genome shotgun (WGS) entry which is preliminary data.</text>
</comment>
<accession>A0ABD1ZEQ4</accession>
<proteinExistence type="predicted"/>
<evidence type="ECO:0000313" key="2">
    <source>
        <dbReference type="Proteomes" id="UP001605036"/>
    </source>
</evidence>
<dbReference type="Proteomes" id="UP001605036">
    <property type="component" value="Unassembled WGS sequence"/>
</dbReference>
<protein>
    <submittedName>
        <fullName evidence="1">Uncharacterized protein</fullName>
    </submittedName>
</protein>
<dbReference type="EMBL" id="JBHFFA010000002">
    <property type="protein sequence ID" value="KAL2645424.1"/>
    <property type="molecule type" value="Genomic_DNA"/>
</dbReference>
<dbReference type="AlphaFoldDB" id="A0ABD1ZEQ4"/>
<gene>
    <name evidence="1" type="ORF">R1flu_013011</name>
</gene>
<keyword evidence="2" id="KW-1185">Reference proteome</keyword>
<evidence type="ECO:0000313" key="1">
    <source>
        <dbReference type="EMBL" id="KAL2645424.1"/>
    </source>
</evidence>
<reference evidence="1 2" key="1">
    <citation type="submission" date="2024-09" db="EMBL/GenBank/DDBJ databases">
        <title>Chromosome-scale assembly of Riccia fluitans.</title>
        <authorList>
            <person name="Paukszto L."/>
            <person name="Sawicki J."/>
            <person name="Karawczyk K."/>
            <person name="Piernik-Szablinska J."/>
            <person name="Szczecinska M."/>
            <person name="Mazdziarz M."/>
        </authorList>
    </citation>
    <scope>NUCLEOTIDE SEQUENCE [LARGE SCALE GENOMIC DNA]</scope>
    <source>
        <strain evidence="1">Rf_01</strain>
        <tissue evidence="1">Aerial parts of the thallus</tissue>
    </source>
</reference>
<sequence>MIGGAVRPYGAEGIPRIPSDGTGLMGHGLGVHTTSSERRAIAKFARLSYVGFPPELRPGTRLVVGTTLIGTTSWHHSAAAATEGTVTLDSRSGNFAKVMTYRLNSRESLFTGLPMRRGTDSTRENALRRYETCTGTLRWEEGIADLCKGRLKFD</sequence>
<name>A0ABD1ZEQ4_9MARC</name>